<dbReference type="AlphaFoldDB" id="A0A2H0XGP0"/>
<dbReference type="Pfam" id="PF00005">
    <property type="entry name" value="ABC_tran"/>
    <property type="match status" value="1"/>
</dbReference>
<evidence type="ECO:0000256" key="2">
    <source>
        <dbReference type="ARBA" id="ARBA00022448"/>
    </source>
</evidence>
<keyword evidence="4" id="KW-0067">ATP-binding</keyword>
<dbReference type="GO" id="GO:0005524">
    <property type="term" value="F:ATP binding"/>
    <property type="evidence" value="ECO:0007669"/>
    <property type="project" value="UniProtKB-KW"/>
</dbReference>
<organism evidence="6 7">
    <name type="scientific">candidate division WWE3 bacterium CG08_land_8_20_14_0_20_40_13</name>
    <dbReference type="NCBI Taxonomy" id="1975084"/>
    <lineage>
        <taxon>Bacteria</taxon>
        <taxon>Katanobacteria</taxon>
    </lineage>
</organism>
<protein>
    <recommendedName>
        <fullName evidence="5">ABC transporter domain-containing protein</fullName>
    </recommendedName>
</protein>
<dbReference type="CDD" id="cd03230">
    <property type="entry name" value="ABC_DR_subfamily_A"/>
    <property type="match status" value="1"/>
</dbReference>
<reference evidence="7" key="1">
    <citation type="submission" date="2017-09" db="EMBL/GenBank/DDBJ databases">
        <title>Depth-based differentiation of microbial function through sediment-hosted aquifers and enrichment of novel symbionts in the deep terrestrial subsurface.</title>
        <authorList>
            <person name="Probst A.J."/>
            <person name="Ladd B."/>
            <person name="Jarett J.K."/>
            <person name="Geller-Mcgrath D.E."/>
            <person name="Sieber C.M.K."/>
            <person name="Emerson J.B."/>
            <person name="Anantharaman K."/>
            <person name="Thomas B.C."/>
            <person name="Malmstrom R."/>
            <person name="Stieglmeier M."/>
            <person name="Klingl A."/>
            <person name="Woyke T."/>
            <person name="Ryan C.M."/>
            <person name="Banfield J.F."/>
        </authorList>
    </citation>
    <scope>NUCLEOTIDE SEQUENCE [LARGE SCALE GENOMIC DNA]</scope>
</reference>
<dbReference type="InterPro" id="IPR003439">
    <property type="entry name" value="ABC_transporter-like_ATP-bd"/>
</dbReference>
<evidence type="ECO:0000256" key="3">
    <source>
        <dbReference type="ARBA" id="ARBA00022741"/>
    </source>
</evidence>
<dbReference type="GO" id="GO:0016887">
    <property type="term" value="F:ATP hydrolysis activity"/>
    <property type="evidence" value="ECO:0007669"/>
    <property type="project" value="InterPro"/>
</dbReference>
<dbReference type="Proteomes" id="UP000230340">
    <property type="component" value="Unassembled WGS sequence"/>
</dbReference>
<dbReference type="SUPFAM" id="SSF52540">
    <property type="entry name" value="P-loop containing nucleoside triphosphate hydrolases"/>
    <property type="match status" value="1"/>
</dbReference>
<keyword evidence="2" id="KW-0813">Transport</keyword>
<evidence type="ECO:0000313" key="6">
    <source>
        <dbReference type="EMBL" id="PIS23308.1"/>
    </source>
</evidence>
<dbReference type="PANTHER" id="PTHR43335">
    <property type="entry name" value="ABC TRANSPORTER, ATP-BINDING PROTEIN"/>
    <property type="match status" value="1"/>
</dbReference>
<proteinExistence type="inferred from homology"/>
<keyword evidence="3" id="KW-0547">Nucleotide-binding</keyword>
<dbReference type="SMART" id="SM00382">
    <property type="entry name" value="AAA"/>
    <property type="match status" value="1"/>
</dbReference>
<feature type="domain" description="ABC transporter" evidence="5">
    <location>
        <begin position="3"/>
        <end position="220"/>
    </location>
</feature>
<accession>A0A2H0XGP0</accession>
<dbReference type="PANTHER" id="PTHR43335:SF4">
    <property type="entry name" value="ABC TRANSPORTER, ATP-BINDING PROTEIN"/>
    <property type="match status" value="1"/>
</dbReference>
<name>A0A2H0XGP0_UNCKA</name>
<dbReference type="InterPro" id="IPR027417">
    <property type="entry name" value="P-loop_NTPase"/>
</dbReference>
<gene>
    <name evidence="6" type="ORF">COT49_00465</name>
</gene>
<comment type="similarity">
    <text evidence="1">Belongs to the ABC transporter superfamily.</text>
</comment>
<comment type="caution">
    <text evidence="6">The sequence shown here is derived from an EMBL/GenBank/DDBJ whole genome shotgun (WGS) entry which is preliminary data.</text>
</comment>
<dbReference type="InterPro" id="IPR003593">
    <property type="entry name" value="AAA+_ATPase"/>
</dbReference>
<dbReference type="PROSITE" id="PS50893">
    <property type="entry name" value="ABC_TRANSPORTER_2"/>
    <property type="match status" value="1"/>
</dbReference>
<dbReference type="EMBL" id="PEYT01000004">
    <property type="protein sequence ID" value="PIS23308.1"/>
    <property type="molecule type" value="Genomic_DNA"/>
</dbReference>
<evidence type="ECO:0000259" key="5">
    <source>
        <dbReference type="PROSITE" id="PS50893"/>
    </source>
</evidence>
<sequence length="289" mass="32202">MVLKVENVTKKFGGTVALDNVSFSIDHGEVVGLLGPNGAGKTTCMRVITGFYTADEGNISISDKALLGYLPENNPLYQNLTCEEYLNYVGNLKGVKDLKNAIEEVVKKTFIEEIFYKEIATLSKGFRQRVGLAQALLGNPDLLILDEPTEGLDPNQREDIRNLIKQIGKEKTVLLSSHVLDEVQKTCERVIIINKGEIVADSPVKKLEVGQGTSIYVKVDGKDIIKSLKLLKGVSDVEKLEDGAYLIHSKENKDLRSDITKLVAKNKWELYEIYLKKKSLNEVFKELTT</sequence>
<evidence type="ECO:0000313" key="7">
    <source>
        <dbReference type="Proteomes" id="UP000230340"/>
    </source>
</evidence>
<evidence type="ECO:0000256" key="1">
    <source>
        <dbReference type="ARBA" id="ARBA00005417"/>
    </source>
</evidence>
<evidence type="ECO:0000256" key="4">
    <source>
        <dbReference type="ARBA" id="ARBA00022840"/>
    </source>
</evidence>
<dbReference type="Gene3D" id="3.40.50.300">
    <property type="entry name" value="P-loop containing nucleotide triphosphate hydrolases"/>
    <property type="match status" value="1"/>
</dbReference>